<gene>
    <name evidence="1" type="ORF">METZ01_LOCUS500420</name>
</gene>
<accession>A0A383DSR4</accession>
<organism evidence="1">
    <name type="scientific">marine metagenome</name>
    <dbReference type="NCBI Taxonomy" id="408172"/>
    <lineage>
        <taxon>unclassified sequences</taxon>
        <taxon>metagenomes</taxon>
        <taxon>ecological metagenomes</taxon>
    </lineage>
</organism>
<protein>
    <submittedName>
        <fullName evidence="1">Uncharacterized protein</fullName>
    </submittedName>
</protein>
<name>A0A383DSR4_9ZZZZ</name>
<proteinExistence type="predicted"/>
<reference evidence="1" key="1">
    <citation type="submission" date="2018-05" db="EMBL/GenBank/DDBJ databases">
        <authorList>
            <person name="Lanie J.A."/>
            <person name="Ng W.-L."/>
            <person name="Kazmierczak K.M."/>
            <person name="Andrzejewski T.M."/>
            <person name="Davidsen T.M."/>
            <person name="Wayne K.J."/>
            <person name="Tettelin H."/>
            <person name="Glass J.I."/>
            <person name="Rusch D."/>
            <person name="Podicherti R."/>
            <person name="Tsui H.-C.T."/>
            <person name="Winkler M.E."/>
        </authorList>
    </citation>
    <scope>NUCLEOTIDE SEQUENCE</scope>
</reference>
<feature type="non-terminal residue" evidence="1">
    <location>
        <position position="24"/>
    </location>
</feature>
<dbReference type="AlphaFoldDB" id="A0A383DSR4"/>
<dbReference type="EMBL" id="UINC01219888">
    <property type="protein sequence ID" value="SVE47566.1"/>
    <property type="molecule type" value="Genomic_DNA"/>
</dbReference>
<evidence type="ECO:0000313" key="1">
    <source>
        <dbReference type="EMBL" id="SVE47566.1"/>
    </source>
</evidence>
<sequence>MLKGIDGAVPRRVTEMAAVAEPKR</sequence>